<keyword evidence="1" id="KW-0175">Coiled coil</keyword>
<organism evidence="2 3">
    <name type="scientific">Terrisporobacter hibernicus</name>
    <dbReference type="NCBI Taxonomy" id="2813371"/>
    <lineage>
        <taxon>Bacteria</taxon>
        <taxon>Bacillati</taxon>
        <taxon>Bacillota</taxon>
        <taxon>Clostridia</taxon>
        <taxon>Peptostreptococcales</taxon>
        <taxon>Peptostreptococcaceae</taxon>
        <taxon>Terrisporobacter</taxon>
    </lineage>
</organism>
<sequence length="138" mass="16219">MGVKRFLKKSLIPGYGLKSIVENVATFGVVEGLKEEFKETYLEDMPGVSHVYNAGKHEGKKEGYVQASYEYEKKLLKQAERFLNQQNTFNQQRDEYEQLINEYENYIEEMSAKQSLTSEEETYLNKIMIMERKLIKAR</sequence>
<dbReference type="AlphaFoldDB" id="A0AAX2ZHD1"/>
<proteinExistence type="predicted"/>
<accession>A0AAX2ZHD1</accession>
<evidence type="ECO:0000313" key="3">
    <source>
        <dbReference type="Proteomes" id="UP001198983"/>
    </source>
</evidence>
<name>A0AAX2ZHD1_9FIRM</name>
<protein>
    <recommendedName>
        <fullName evidence="4">Flagellar FliJ protein</fullName>
    </recommendedName>
</protein>
<evidence type="ECO:0008006" key="4">
    <source>
        <dbReference type="Google" id="ProtNLM"/>
    </source>
</evidence>
<evidence type="ECO:0000256" key="1">
    <source>
        <dbReference type="SAM" id="Coils"/>
    </source>
</evidence>
<evidence type="ECO:0000313" key="2">
    <source>
        <dbReference type="EMBL" id="UEL48205.1"/>
    </source>
</evidence>
<reference evidence="2 3" key="1">
    <citation type="journal article" date="2023" name="Int. J. Syst. Evol. Microbiol.">
        <title>Terrisporobacter hibernicus sp. nov., isolated from bovine faeces in Northern Ireland.</title>
        <authorList>
            <person name="Mitchell M."/>
            <person name="Nguyen S.V."/>
            <person name="Connor M."/>
            <person name="Fairley D.J."/>
            <person name="Donoghue O."/>
            <person name="Marshall H."/>
            <person name="Koolman L."/>
            <person name="McMullan G."/>
            <person name="Schaffer K.E."/>
            <person name="McGrath J.W."/>
            <person name="Fanning S."/>
        </authorList>
    </citation>
    <scope>NUCLEOTIDE SEQUENCE [LARGE SCALE GENOMIC DNA]</scope>
    <source>
        <strain evidence="2 3">MCA3</strain>
    </source>
</reference>
<dbReference type="EMBL" id="CP081135">
    <property type="protein sequence ID" value="UEL48205.1"/>
    <property type="molecule type" value="Genomic_DNA"/>
</dbReference>
<feature type="coiled-coil region" evidence="1">
    <location>
        <begin position="89"/>
        <end position="116"/>
    </location>
</feature>
<dbReference type="Proteomes" id="UP001198983">
    <property type="component" value="Chromosome"/>
</dbReference>
<keyword evidence="3" id="KW-1185">Reference proteome</keyword>
<dbReference type="RefSeq" id="WP_228416354.1">
    <property type="nucleotide sequence ID" value="NZ_CP081135.1"/>
</dbReference>
<gene>
    <name evidence="2" type="ORF">JW646_01780</name>
</gene>
<dbReference type="KEGG" id="tem:JW646_01780"/>